<name>A0AB38VSH6_9CORY</name>
<dbReference type="EMBL" id="LR134377">
    <property type="protein sequence ID" value="VEH04648.1"/>
    <property type="molecule type" value="Genomic_DNA"/>
</dbReference>
<proteinExistence type="predicted"/>
<reference evidence="1 2" key="1">
    <citation type="submission" date="2018-12" db="EMBL/GenBank/DDBJ databases">
        <authorList>
            <consortium name="Pathogen Informatics"/>
        </authorList>
    </citation>
    <scope>NUCLEOTIDE SEQUENCE [LARGE SCALE GENOMIC DNA]</scope>
    <source>
        <strain evidence="1 2">NCTC949</strain>
    </source>
</reference>
<organism evidence="1 2">
    <name type="scientific">Corynebacterium kutscheri</name>
    <dbReference type="NCBI Taxonomy" id="35755"/>
    <lineage>
        <taxon>Bacteria</taxon>
        <taxon>Bacillati</taxon>
        <taxon>Actinomycetota</taxon>
        <taxon>Actinomycetes</taxon>
        <taxon>Mycobacteriales</taxon>
        <taxon>Corynebacteriaceae</taxon>
        <taxon>Corynebacterium</taxon>
    </lineage>
</organism>
<evidence type="ECO:0000313" key="1">
    <source>
        <dbReference type="EMBL" id="VEH04648.1"/>
    </source>
</evidence>
<dbReference type="RefSeq" id="WP_126316297.1">
    <property type="nucleotide sequence ID" value="NZ_LR134377.1"/>
</dbReference>
<evidence type="ECO:0000313" key="2">
    <source>
        <dbReference type="Proteomes" id="UP000271380"/>
    </source>
</evidence>
<accession>A0AB38VSH6</accession>
<gene>
    <name evidence="1" type="ORF">NCTC949_00202</name>
</gene>
<dbReference type="Proteomes" id="UP000271380">
    <property type="component" value="Chromosome"/>
</dbReference>
<sequence length="150" mass="17321">MAAHQPTRFVTIPGFSMLKKLPPQAKKPSQSTVINTRLTQADYKRIETLISIALNTAYGLRPMSSLHFRIYDLRVREHLSHIRQTYRHNTARISIQSLHYQRLGHRVIAFGTVAEASGVKAYSCVLYARQTCDWYMKNFLLLTNNETGRR</sequence>
<protein>
    <submittedName>
        <fullName evidence="1">Uncharacterized protein</fullName>
    </submittedName>
</protein>
<dbReference type="AlphaFoldDB" id="A0AB38VSH6"/>